<dbReference type="Proteomes" id="UP001590951">
    <property type="component" value="Unassembled WGS sequence"/>
</dbReference>
<protein>
    <submittedName>
        <fullName evidence="3">Uncharacterized protein</fullName>
    </submittedName>
</protein>
<evidence type="ECO:0000256" key="1">
    <source>
        <dbReference type="SAM" id="MobiDB-lite"/>
    </source>
</evidence>
<evidence type="ECO:0000313" key="4">
    <source>
        <dbReference type="Proteomes" id="UP001590951"/>
    </source>
</evidence>
<feature type="region of interest" description="Disordered" evidence="1">
    <location>
        <begin position="184"/>
        <end position="215"/>
    </location>
</feature>
<proteinExistence type="predicted"/>
<keyword evidence="4" id="KW-1185">Reference proteome</keyword>
<evidence type="ECO:0000313" key="3">
    <source>
        <dbReference type="EMBL" id="KAL2052772.1"/>
    </source>
</evidence>
<reference evidence="3 4" key="1">
    <citation type="submission" date="2024-09" db="EMBL/GenBank/DDBJ databases">
        <title>Rethinking Asexuality: The Enigmatic Case of Functional Sexual Genes in Lepraria (Stereocaulaceae).</title>
        <authorList>
            <person name="Doellman M."/>
            <person name="Sun Y."/>
            <person name="Barcenas-Pena A."/>
            <person name="Lumbsch H.T."/>
            <person name="Grewe F."/>
        </authorList>
    </citation>
    <scope>NUCLEOTIDE SEQUENCE [LARGE SCALE GENOMIC DNA]</scope>
    <source>
        <strain evidence="3 4">Grewe 0041</strain>
    </source>
</reference>
<dbReference type="EMBL" id="JBHFEH010000025">
    <property type="protein sequence ID" value="KAL2052772.1"/>
    <property type="molecule type" value="Genomic_DNA"/>
</dbReference>
<feature type="compositionally biased region" description="Low complexity" evidence="1">
    <location>
        <begin position="184"/>
        <end position="196"/>
    </location>
</feature>
<feature type="signal peptide" evidence="2">
    <location>
        <begin position="1"/>
        <end position="20"/>
    </location>
</feature>
<gene>
    <name evidence="3" type="ORF">ABVK25_007012</name>
</gene>
<name>A0ABR4B622_9LECA</name>
<accession>A0ABR4B622</accession>
<feature type="chain" id="PRO_5045871084" evidence="2">
    <location>
        <begin position="21"/>
        <end position="215"/>
    </location>
</feature>
<organism evidence="3 4">
    <name type="scientific">Lepraria finkii</name>
    <dbReference type="NCBI Taxonomy" id="1340010"/>
    <lineage>
        <taxon>Eukaryota</taxon>
        <taxon>Fungi</taxon>
        <taxon>Dikarya</taxon>
        <taxon>Ascomycota</taxon>
        <taxon>Pezizomycotina</taxon>
        <taxon>Lecanoromycetes</taxon>
        <taxon>OSLEUM clade</taxon>
        <taxon>Lecanoromycetidae</taxon>
        <taxon>Lecanorales</taxon>
        <taxon>Lecanorineae</taxon>
        <taxon>Stereocaulaceae</taxon>
        <taxon>Lepraria</taxon>
    </lineage>
</organism>
<comment type="caution">
    <text evidence="3">The sequence shown here is derived from an EMBL/GenBank/DDBJ whole genome shotgun (WGS) entry which is preliminary data.</text>
</comment>
<evidence type="ECO:0000256" key="2">
    <source>
        <dbReference type="SAM" id="SignalP"/>
    </source>
</evidence>
<sequence length="215" mass="23905">MHALTPLIFFLLLRADPTLTGPTPTTFIDATNKLTNSSYLQISTNLTIISLPFEPPADAYKFKVPYTLTTLYLHLGFKLDTSAVTSTVGAAQDFVQDHVEEGSKGALDPSNDPFEEDLGYGAKIRVVSVRPDNRMTWEILQDTMQGLWNFLVVDRHHVEADFEITTWAFGEQLVGRGSIEASSVYSPPSSSFSSSSAAQQKRRRLDKRLDLDETT</sequence>
<keyword evidence="2" id="KW-0732">Signal</keyword>